<dbReference type="AlphaFoldDB" id="A0AAW2SKW2"/>
<sequence length="82" mass="8583">METPSGKQNKSNDGGVVRGTQTLQVIPGDPLAPDSRMALPGASKPLNPTVDPSHRSTSSNTSSGERSPALRDNPTNDCRCHS</sequence>
<protein>
    <submittedName>
        <fullName evidence="2">Uncharacterized protein</fullName>
    </submittedName>
</protein>
<gene>
    <name evidence="2" type="ORF">Sradi_2532000</name>
</gene>
<evidence type="ECO:0000256" key="1">
    <source>
        <dbReference type="SAM" id="MobiDB-lite"/>
    </source>
</evidence>
<name>A0AAW2SKW2_SESRA</name>
<proteinExistence type="predicted"/>
<comment type="caution">
    <text evidence="2">The sequence shown here is derived from an EMBL/GenBank/DDBJ whole genome shotgun (WGS) entry which is preliminary data.</text>
</comment>
<feature type="compositionally biased region" description="Polar residues" evidence="1">
    <location>
        <begin position="1"/>
        <end position="12"/>
    </location>
</feature>
<reference evidence="2" key="1">
    <citation type="submission" date="2020-06" db="EMBL/GenBank/DDBJ databases">
        <authorList>
            <person name="Li T."/>
            <person name="Hu X."/>
            <person name="Zhang T."/>
            <person name="Song X."/>
            <person name="Zhang H."/>
            <person name="Dai N."/>
            <person name="Sheng W."/>
            <person name="Hou X."/>
            <person name="Wei L."/>
        </authorList>
    </citation>
    <scope>NUCLEOTIDE SEQUENCE</scope>
    <source>
        <strain evidence="2">G02</strain>
        <tissue evidence="2">Leaf</tissue>
    </source>
</reference>
<dbReference type="EMBL" id="JACGWJ010000010">
    <property type="protein sequence ID" value="KAL0393092.1"/>
    <property type="molecule type" value="Genomic_DNA"/>
</dbReference>
<reference evidence="2" key="2">
    <citation type="journal article" date="2024" name="Plant">
        <title>Genomic evolution and insights into agronomic trait innovations of Sesamum species.</title>
        <authorList>
            <person name="Miao H."/>
            <person name="Wang L."/>
            <person name="Qu L."/>
            <person name="Liu H."/>
            <person name="Sun Y."/>
            <person name="Le M."/>
            <person name="Wang Q."/>
            <person name="Wei S."/>
            <person name="Zheng Y."/>
            <person name="Lin W."/>
            <person name="Duan Y."/>
            <person name="Cao H."/>
            <person name="Xiong S."/>
            <person name="Wang X."/>
            <person name="Wei L."/>
            <person name="Li C."/>
            <person name="Ma Q."/>
            <person name="Ju M."/>
            <person name="Zhao R."/>
            <person name="Li G."/>
            <person name="Mu C."/>
            <person name="Tian Q."/>
            <person name="Mei H."/>
            <person name="Zhang T."/>
            <person name="Gao T."/>
            <person name="Zhang H."/>
        </authorList>
    </citation>
    <scope>NUCLEOTIDE SEQUENCE</scope>
    <source>
        <strain evidence="2">G02</strain>
    </source>
</reference>
<feature type="region of interest" description="Disordered" evidence="1">
    <location>
        <begin position="1"/>
        <end position="82"/>
    </location>
</feature>
<evidence type="ECO:0000313" key="2">
    <source>
        <dbReference type="EMBL" id="KAL0393092.1"/>
    </source>
</evidence>
<feature type="compositionally biased region" description="Low complexity" evidence="1">
    <location>
        <begin position="55"/>
        <end position="67"/>
    </location>
</feature>
<organism evidence="2">
    <name type="scientific">Sesamum radiatum</name>
    <name type="common">Black benniseed</name>
    <dbReference type="NCBI Taxonomy" id="300843"/>
    <lineage>
        <taxon>Eukaryota</taxon>
        <taxon>Viridiplantae</taxon>
        <taxon>Streptophyta</taxon>
        <taxon>Embryophyta</taxon>
        <taxon>Tracheophyta</taxon>
        <taxon>Spermatophyta</taxon>
        <taxon>Magnoliopsida</taxon>
        <taxon>eudicotyledons</taxon>
        <taxon>Gunneridae</taxon>
        <taxon>Pentapetalae</taxon>
        <taxon>asterids</taxon>
        <taxon>lamiids</taxon>
        <taxon>Lamiales</taxon>
        <taxon>Pedaliaceae</taxon>
        <taxon>Sesamum</taxon>
    </lineage>
</organism>
<accession>A0AAW2SKW2</accession>